<dbReference type="OrthoDB" id="4966979at2"/>
<protein>
    <submittedName>
        <fullName evidence="4">DUF1624 domain-containing protein</fullName>
    </submittedName>
</protein>
<keyword evidence="2" id="KW-1133">Transmembrane helix</keyword>
<keyword evidence="5" id="KW-1185">Reference proteome</keyword>
<evidence type="ECO:0000313" key="4">
    <source>
        <dbReference type="EMBL" id="TDE08264.1"/>
    </source>
</evidence>
<dbReference type="InterPro" id="IPR012429">
    <property type="entry name" value="HGSNAT_cat"/>
</dbReference>
<dbReference type="InParanoid" id="A0A4R5D9Z8"/>
<feature type="region of interest" description="Disordered" evidence="1">
    <location>
        <begin position="388"/>
        <end position="408"/>
    </location>
</feature>
<sequence length="408" mass="41990">MAVEQETRPASVRSRLLGVDAARGLALLGMMSVHIIPAVTDTGELSASRLIASGRSAALFALLAGVGLALATGGRTPLRGRPLLGASAGVVLRALVIFLVGLCLGALESGVAVILAYYGLLFLLAIPFLGLGPRILLPLAAVWAVAAPVLNYAYREGAPPSSHDVPTLDSLSHPGDLLRELLMTGYYPVFPWMAYLLAGLGIGRLALSSTRVATALLAGGAALAAAAWITSTVILDRGGLEHLETAGLGGHPASPVDFTDHVLNTSFYGTTPTTSSWWLVVASPHTATPFDLLHTIGTSAAVLGLMLLIAARARVLVWPLAAIGGMTFTLYSLHVVLLSGPVSGDDLDTYLVHVAIMFAVAIPWRAFIGRGPLEALAASMARLGRELVSPGGSPSASGPTGSSATPRP</sequence>
<dbReference type="EMBL" id="SMKZ01000026">
    <property type="protein sequence ID" value="TDE08264.1"/>
    <property type="molecule type" value="Genomic_DNA"/>
</dbReference>
<proteinExistence type="predicted"/>
<feature type="transmembrane region" description="Helical" evidence="2">
    <location>
        <begin position="136"/>
        <end position="154"/>
    </location>
</feature>
<feature type="transmembrane region" description="Helical" evidence="2">
    <location>
        <begin position="350"/>
        <end position="368"/>
    </location>
</feature>
<dbReference type="AlphaFoldDB" id="A0A4R5D9Z8"/>
<feature type="transmembrane region" description="Helical" evidence="2">
    <location>
        <begin position="52"/>
        <end position="71"/>
    </location>
</feature>
<feature type="transmembrane region" description="Helical" evidence="2">
    <location>
        <begin position="113"/>
        <end position="131"/>
    </location>
</feature>
<name>A0A4R5D9Z8_9ACTN</name>
<accession>A0A4R5D9Z8</accession>
<feature type="transmembrane region" description="Helical" evidence="2">
    <location>
        <begin position="21"/>
        <end position="40"/>
    </location>
</feature>
<evidence type="ECO:0000256" key="2">
    <source>
        <dbReference type="SAM" id="Phobius"/>
    </source>
</evidence>
<keyword evidence="2" id="KW-0472">Membrane</keyword>
<feature type="transmembrane region" description="Helical" evidence="2">
    <location>
        <begin position="292"/>
        <end position="310"/>
    </location>
</feature>
<dbReference type="Proteomes" id="UP000294739">
    <property type="component" value="Unassembled WGS sequence"/>
</dbReference>
<evidence type="ECO:0000259" key="3">
    <source>
        <dbReference type="Pfam" id="PF07786"/>
    </source>
</evidence>
<comment type="caution">
    <text evidence="4">The sequence shown here is derived from an EMBL/GenBank/DDBJ whole genome shotgun (WGS) entry which is preliminary data.</text>
</comment>
<feature type="transmembrane region" description="Helical" evidence="2">
    <location>
        <begin position="214"/>
        <end position="235"/>
    </location>
</feature>
<dbReference type="Pfam" id="PF07786">
    <property type="entry name" value="HGSNAT_cat"/>
    <property type="match status" value="1"/>
</dbReference>
<gene>
    <name evidence="4" type="ORF">E1269_18325</name>
</gene>
<dbReference type="RefSeq" id="WP_131897133.1">
    <property type="nucleotide sequence ID" value="NZ_SMKZ01000026.1"/>
</dbReference>
<evidence type="ECO:0000256" key="1">
    <source>
        <dbReference type="SAM" id="MobiDB-lite"/>
    </source>
</evidence>
<keyword evidence="2" id="KW-0812">Transmembrane</keyword>
<feature type="transmembrane region" description="Helical" evidence="2">
    <location>
        <begin position="317"/>
        <end position="338"/>
    </location>
</feature>
<feature type="compositionally biased region" description="Low complexity" evidence="1">
    <location>
        <begin position="389"/>
        <end position="408"/>
    </location>
</feature>
<feature type="transmembrane region" description="Helical" evidence="2">
    <location>
        <begin position="189"/>
        <end position="207"/>
    </location>
</feature>
<reference evidence="4 5" key="1">
    <citation type="submission" date="2019-03" db="EMBL/GenBank/DDBJ databases">
        <title>Draft genome sequences of novel Actinobacteria.</title>
        <authorList>
            <person name="Sahin N."/>
            <person name="Ay H."/>
            <person name="Saygin H."/>
        </authorList>
    </citation>
    <scope>NUCLEOTIDE SEQUENCE [LARGE SCALE GENOMIC DNA]</scope>
    <source>
        <strain evidence="4 5">5K138</strain>
    </source>
</reference>
<organism evidence="4 5">
    <name type="scientific">Jiangella asiatica</name>
    <dbReference type="NCBI Taxonomy" id="2530372"/>
    <lineage>
        <taxon>Bacteria</taxon>
        <taxon>Bacillati</taxon>
        <taxon>Actinomycetota</taxon>
        <taxon>Actinomycetes</taxon>
        <taxon>Jiangellales</taxon>
        <taxon>Jiangellaceae</taxon>
        <taxon>Jiangella</taxon>
    </lineage>
</organism>
<feature type="domain" description="Heparan-alpha-glucosaminide N-acetyltransferase catalytic" evidence="3">
    <location>
        <begin position="15"/>
        <end position="217"/>
    </location>
</feature>
<evidence type="ECO:0000313" key="5">
    <source>
        <dbReference type="Proteomes" id="UP000294739"/>
    </source>
</evidence>
<feature type="transmembrane region" description="Helical" evidence="2">
    <location>
        <begin position="83"/>
        <end position="107"/>
    </location>
</feature>